<dbReference type="GO" id="GO:0004829">
    <property type="term" value="F:threonine-tRNA ligase activity"/>
    <property type="evidence" value="ECO:0007669"/>
    <property type="project" value="UniProtKB-EC"/>
</dbReference>
<proteinExistence type="inferred from homology"/>
<dbReference type="SUPFAM" id="SSF55681">
    <property type="entry name" value="Class II aaRS and biotin synthetases"/>
    <property type="match status" value="1"/>
</dbReference>
<dbReference type="InterPro" id="IPR002320">
    <property type="entry name" value="Thr-tRNA-ligase_IIa"/>
</dbReference>
<feature type="domain" description="TGS" evidence="15">
    <location>
        <begin position="1"/>
        <end position="62"/>
    </location>
</feature>
<evidence type="ECO:0000256" key="9">
    <source>
        <dbReference type="ARBA" id="ARBA00022884"/>
    </source>
</evidence>
<accession>A0ABR8U1I6</accession>
<evidence type="ECO:0000256" key="5">
    <source>
        <dbReference type="ARBA" id="ARBA00022723"/>
    </source>
</evidence>
<keyword evidence="11 13" id="KW-0030">Aminoacyl-tRNA synthetase</keyword>
<sequence length="669" mass="74127">MSDVVSSPLSITLDGERTTVETGATGADLFSGRREVVVLRVNGELKDLDTPVAEGDEVEGVTIDSPDGLDVLRHSAAHVLAQAVQQVNPDAKLGIGPPVRDGFYYDFDVETPFTPEDLKALDKVMARIIKDGQTFERRVVTDDEARAELANEPYKLELIGLKGSGSADDAAGEGVSVEVGAGELTIYDNVRRDGTVAWKDLCRGPHLPSTRLIGNGFQLMRSAAAYWRGSEKNPQLQRVYGTAWPTKDELRAYTERLAEAERRDHRRIGAEMDLFSFNDQVGSALPLFHPKGGVIKRVMEDYVRQRHIEEGFSYVGTPHITKEELFFTSGHLPYYADTMFPALDLEEVGDHGRYRLKAMNCPMHNLIFSSRGRSYRELPIRLFEFGTVYRYEKSGVVQGLTRVRGLTQDDSHSYVTPEQAPDEVKHLLNFMLSVLTDFGLDDFYLELSTRDDSKPDKFVGTDEDWAKATAVLEKVAVESGLELVADPGGAAFYGPKISVQAKDAIGRTWQMGTVQYDFNQPKGFGLEYTAADGTKQQPVMIHSAKFGSIERFMGVLIEHYAGLFPAWLAPVQVLAVPVAEAFDDYLKDVVAELKARGIRAELDLSDDRFAKKIRNASKEKVPFVLIAGGEDVEAGAVSFRYRDGRQDNGVPVAEAIERIVSAVRERSQV</sequence>
<dbReference type="InterPro" id="IPR018163">
    <property type="entry name" value="Thr/Ala-tRNA-synth_IIc_edit"/>
</dbReference>
<dbReference type="PROSITE" id="PS50862">
    <property type="entry name" value="AA_TRNA_LIGASE_II"/>
    <property type="match status" value="1"/>
</dbReference>
<evidence type="ECO:0000256" key="12">
    <source>
        <dbReference type="ARBA" id="ARBA00049515"/>
    </source>
</evidence>
<evidence type="ECO:0000256" key="1">
    <source>
        <dbReference type="ARBA" id="ARBA00008226"/>
    </source>
</evidence>
<protein>
    <recommendedName>
        <fullName evidence="13">Threonine--tRNA ligase</fullName>
        <ecNumber evidence="13">6.1.1.3</ecNumber>
    </recommendedName>
    <alternativeName>
        <fullName evidence="13">Threonyl-tRNA synthetase</fullName>
        <shortName evidence="13">ThrRS</shortName>
    </alternativeName>
</protein>
<feature type="domain" description="Aminoacyl-transfer RNA synthetases class-II family profile" evidence="14">
    <location>
        <begin position="295"/>
        <end position="565"/>
    </location>
</feature>
<dbReference type="EC" id="6.1.1.3" evidence="13"/>
<dbReference type="PANTHER" id="PTHR11451">
    <property type="entry name" value="THREONINE-TRNA LIGASE"/>
    <property type="match status" value="1"/>
</dbReference>
<evidence type="ECO:0000256" key="8">
    <source>
        <dbReference type="ARBA" id="ARBA00022840"/>
    </source>
</evidence>
<dbReference type="SUPFAM" id="SSF55186">
    <property type="entry name" value="ThrRS/AlaRS common domain"/>
    <property type="match status" value="1"/>
</dbReference>
<keyword evidence="3 13" id="KW-0820">tRNA-binding</keyword>
<keyword evidence="9 13" id="KW-0694">RNA-binding</keyword>
<evidence type="ECO:0000256" key="10">
    <source>
        <dbReference type="ARBA" id="ARBA00022917"/>
    </source>
</evidence>
<dbReference type="Gene3D" id="3.30.930.10">
    <property type="entry name" value="Bira Bifunctional Protein, Domain 2"/>
    <property type="match status" value="1"/>
</dbReference>
<evidence type="ECO:0000256" key="4">
    <source>
        <dbReference type="ARBA" id="ARBA00022598"/>
    </source>
</evidence>
<keyword evidence="7 13" id="KW-0862">Zinc</keyword>
<dbReference type="PANTHER" id="PTHR11451:SF44">
    <property type="entry name" value="THREONINE--TRNA LIGASE, CHLOROPLASTIC_MITOCHONDRIAL 2"/>
    <property type="match status" value="1"/>
</dbReference>
<gene>
    <name evidence="13" type="primary">thrS</name>
    <name evidence="16" type="ORF">H9641_14250</name>
</gene>
<feature type="binding site" evidence="13">
    <location>
        <position position="361"/>
    </location>
    <ligand>
        <name>Zn(2+)</name>
        <dbReference type="ChEBI" id="CHEBI:29105"/>
        <note>catalytic</note>
    </ligand>
</feature>
<evidence type="ECO:0000256" key="2">
    <source>
        <dbReference type="ARBA" id="ARBA00022490"/>
    </source>
</evidence>
<dbReference type="HAMAP" id="MF_00184">
    <property type="entry name" value="Thr_tRNA_synth"/>
    <property type="match status" value="1"/>
</dbReference>
<keyword evidence="10 13" id="KW-0648">Protein biosynthesis</keyword>
<keyword evidence="6 13" id="KW-0547">Nucleotide-binding</keyword>
<dbReference type="Gene3D" id="3.30.980.10">
    <property type="entry name" value="Threonyl-trna Synthetase, Chain A, domain 2"/>
    <property type="match status" value="1"/>
</dbReference>
<comment type="subcellular location">
    <subcellularLocation>
        <location evidence="13">Cytoplasm</location>
    </subcellularLocation>
</comment>
<comment type="caution">
    <text evidence="16">The sequence shown here is derived from an EMBL/GenBank/DDBJ whole genome shotgun (WGS) entry which is preliminary data.</text>
</comment>
<dbReference type="SUPFAM" id="SSF52954">
    <property type="entry name" value="Class II aaRS ABD-related"/>
    <property type="match status" value="1"/>
</dbReference>
<dbReference type="InterPro" id="IPR036621">
    <property type="entry name" value="Anticodon-bd_dom_sf"/>
</dbReference>
<feature type="binding site" evidence="13">
    <location>
        <position position="542"/>
    </location>
    <ligand>
        <name>Zn(2+)</name>
        <dbReference type="ChEBI" id="CHEBI:29105"/>
        <note>catalytic</note>
    </ligand>
</feature>
<dbReference type="InterPro" id="IPR006195">
    <property type="entry name" value="aa-tRNA-synth_II"/>
</dbReference>
<evidence type="ECO:0000313" key="17">
    <source>
        <dbReference type="Proteomes" id="UP000655570"/>
    </source>
</evidence>
<dbReference type="InterPro" id="IPR047246">
    <property type="entry name" value="ThrRS_anticodon"/>
</dbReference>
<evidence type="ECO:0000313" key="16">
    <source>
        <dbReference type="EMBL" id="MBD7981875.1"/>
    </source>
</evidence>
<dbReference type="PROSITE" id="PS51880">
    <property type="entry name" value="TGS"/>
    <property type="match status" value="1"/>
</dbReference>
<evidence type="ECO:0000256" key="11">
    <source>
        <dbReference type="ARBA" id="ARBA00023146"/>
    </source>
</evidence>
<dbReference type="InterPro" id="IPR045864">
    <property type="entry name" value="aa-tRNA-synth_II/BPL/LPL"/>
</dbReference>
<keyword evidence="2 13" id="KW-0963">Cytoplasm</keyword>
<dbReference type="CDD" id="cd00860">
    <property type="entry name" value="ThrRS_anticodon"/>
    <property type="match status" value="1"/>
</dbReference>
<evidence type="ECO:0000256" key="6">
    <source>
        <dbReference type="ARBA" id="ARBA00022741"/>
    </source>
</evidence>
<dbReference type="Proteomes" id="UP000655570">
    <property type="component" value="Unassembled WGS sequence"/>
</dbReference>
<name>A0ABR8U1I6_9CELL</name>
<evidence type="ECO:0000256" key="13">
    <source>
        <dbReference type="HAMAP-Rule" id="MF_00184"/>
    </source>
</evidence>
<dbReference type="SMART" id="SM00863">
    <property type="entry name" value="tRNA_SAD"/>
    <property type="match status" value="1"/>
</dbReference>
<dbReference type="Pfam" id="PF00587">
    <property type="entry name" value="tRNA-synt_2b"/>
    <property type="match status" value="1"/>
</dbReference>
<dbReference type="CDD" id="cd01667">
    <property type="entry name" value="TGS_ThrRS"/>
    <property type="match status" value="1"/>
</dbReference>
<dbReference type="InterPro" id="IPR012947">
    <property type="entry name" value="tRNA_SAD"/>
</dbReference>
<keyword evidence="5 13" id="KW-0479">Metal-binding</keyword>
<dbReference type="NCBIfam" id="TIGR00418">
    <property type="entry name" value="thrS"/>
    <property type="match status" value="1"/>
</dbReference>
<comment type="similarity">
    <text evidence="1 13">Belongs to the class-II aminoacyl-tRNA synthetase family.</text>
</comment>
<dbReference type="CDD" id="cd00771">
    <property type="entry name" value="ThrRS_core"/>
    <property type="match status" value="1"/>
</dbReference>
<comment type="subunit">
    <text evidence="13">Homodimer.</text>
</comment>
<evidence type="ECO:0000256" key="7">
    <source>
        <dbReference type="ARBA" id="ARBA00022833"/>
    </source>
</evidence>
<evidence type="ECO:0000259" key="14">
    <source>
        <dbReference type="PROSITE" id="PS50862"/>
    </source>
</evidence>
<dbReference type="PRINTS" id="PR01047">
    <property type="entry name" value="TRNASYNTHTHR"/>
</dbReference>
<feature type="binding site" evidence="13">
    <location>
        <position position="412"/>
    </location>
    <ligand>
        <name>Zn(2+)</name>
        <dbReference type="ChEBI" id="CHEBI:29105"/>
        <note>catalytic</note>
    </ligand>
</feature>
<dbReference type="InterPro" id="IPR002314">
    <property type="entry name" value="aa-tRNA-synt_IIb"/>
</dbReference>
<dbReference type="Gene3D" id="3.40.50.800">
    <property type="entry name" value="Anticodon-binding domain"/>
    <property type="match status" value="1"/>
</dbReference>
<keyword evidence="8 13" id="KW-0067">ATP-binding</keyword>
<keyword evidence="4 13" id="KW-0436">Ligase</keyword>
<keyword evidence="17" id="KW-1185">Reference proteome</keyword>
<dbReference type="Gene3D" id="3.30.54.20">
    <property type="match status" value="1"/>
</dbReference>
<dbReference type="InterPro" id="IPR004095">
    <property type="entry name" value="TGS"/>
</dbReference>
<evidence type="ECO:0000259" key="15">
    <source>
        <dbReference type="PROSITE" id="PS51880"/>
    </source>
</evidence>
<comment type="catalytic activity">
    <reaction evidence="12 13">
        <text>tRNA(Thr) + L-threonine + ATP = L-threonyl-tRNA(Thr) + AMP + diphosphate + H(+)</text>
        <dbReference type="Rhea" id="RHEA:24624"/>
        <dbReference type="Rhea" id="RHEA-COMP:9670"/>
        <dbReference type="Rhea" id="RHEA-COMP:9704"/>
        <dbReference type="ChEBI" id="CHEBI:15378"/>
        <dbReference type="ChEBI" id="CHEBI:30616"/>
        <dbReference type="ChEBI" id="CHEBI:33019"/>
        <dbReference type="ChEBI" id="CHEBI:57926"/>
        <dbReference type="ChEBI" id="CHEBI:78442"/>
        <dbReference type="ChEBI" id="CHEBI:78534"/>
        <dbReference type="ChEBI" id="CHEBI:456215"/>
        <dbReference type="EC" id="6.1.1.3"/>
    </reaction>
</comment>
<dbReference type="Pfam" id="PF07973">
    <property type="entry name" value="tRNA_SAD"/>
    <property type="match status" value="1"/>
</dbReference>
<organism evidence="16 17">
    <name type="scientific">Oerskovia merdavium</name>
    <dbReference type="NCBI Taxonomy" id="2762227"/>
    <lineage>
        <taxon>Bacteria</taxon>
        <taxon>Bacillati</taxon>
        <taxon>Actinomycetota</taxon>
        <taxon>Actinomycetes</taxon>
        <taxon>Micrococcales</taxon>
        <taxon>Cellulomonadaceae</taxon>
        <taxon>Oerskovia</taxon>
    </lineage>
</organism>
<evidence type="ECO:0000256" key="3">
    <source>
        <dbReference type="ARBA" id="ARBA00022555"/>
    </source>
</evidence>
<dbReference type="InterPro" id="IPR033728">
    <property type="entry name" value="ThrRS_core"/>
</dbReference>
<comment type="cofactor">
    <cofactor evidence="13">
        <name>Zn(2+)</name>
        <dbReference type="ChEBI" id="CHEBI:29105"/>
    </cofactor>
    <text evidence="13">Binds 1 zinc ion per subunit.</text>
</comment>
<reference evidence="16 17" key="1">
    <citation type="submission" date="2020-08" db="EMBL/GenBank/DDBJ databases">
        <title>A Genomic Blueprint of the Chicken Gut Microbiome.</title>
        <authorList>
            <person name="Gilroy R."/>
            <person name="Ravi A."/>
            <person name="Getino M."/>
            <person name="Pursley I."/>
            <person name="Horton D.L."/>
            <person name="Alikhan N.-F."/>
            <person name="Baker D."/>
            <person name="Gharbi K."/>
            <person name="Hall N."/>
            <person name="Watson M."/>
            <person name="Adriaenssens E.M."/>
            <person name="Foster-Nyarko E."/>
            <person name="Jarju S."/>
            <person name="Secka A."/>
            <person name="Antonio M."/>
            <person name="Oren A."/>
            <person name="Chaudhuri R."/>
            <person name="La Ragione R.M."/>
            <person name="Hildebrand F."/>
            <person name="Pallen M.J."/>
        </authorList>
    </citation>
    <scope>NUCLEOTIDE SEQUENCE [LARGE SCALE GENOMIC DNA]</scope>
    <source>
        <strain evidence="16 17">Sa2CUA9</strain>
    </source>
</reference>
<dbReference type="InterPro" id="IPR004154">
    <property type="entry name" value="Anticodon-bd"/>
</dbReference>
<comment type="caution">
    <text evidence="13">Lacks conserved residue(s) required for the propagation of feature annotation.</text>
</comment>
<dbReference type="EMBL" id="JACSQF010000015">
    <property type="protein sequence ID" value="MBD7981875.1"/>
    <property type="molecule type" value="Genomic_DNA"/>
</dbReference>
<dbReference type="Pfam" id="PF03129">
    <property type="entry name" value="HGTP_anticodon"/>
    <property type="match status" value="1"/>
</dbReference>